<dbReference type="AlphaFoldDB" id="A0A7W5A621"/>
<feature type="transmembrane region" description="Helical" evidence="2">
    <location>
        <begin position="57"/>
        <end position="78"/>
    </location>
</feature>
<feature type="transmembrane region" description="Helical" evidence="2">
    <location>
        <begin position="99"/>
        <end position="118"/>
    </location>
</feature>
<keyword evidence="2" id="KW-0812">Transmembrane</keyword>
<feature type="transmembrane region" description="Helical" evidence="2">
    <location>
        <begin position="227"/>
        <end position="246"/>
    </location>
</feature>
<dbReference type="InterPro" id="IPR002656">
    <property type="entry name" value="Acyl_transf_3_dom"/>
</dbReference>
<dbReference type="InterPro" id="IPR050879">
    <property type="entry name" value="Acyltransferase_3"/>
</dbReference>
<feature type="transmembrane region" description="Helical" evidence="2">
    <location>
        <begin position="388"/>
        <end position="408"/>
    </location>
</feature>
<keyword evidence="2" id="KW-1133">Transmembrane helix</keyword>
<gene>
    <name evidence="5" type="ORF">FHS12_003032</name>
</gene>
<feature type="domain" description="SGNH" evidence="4">
    <location>
        <begin position="471"/>
        <end position="694"/>
    </location>
</feature>
<organism evidence="5 6">
    <name type="scientific">Nocardioides albus</name>
    <dbReference type="NCBI Taxonomy" id="1841"/>
    <lineage>
        <taxon>Bacteria</taxon>
        <taxon>Bacillati</taxon>
        <taxon>Actinomycetota</taxon>
        <taxon>Actinomycetes</taxon>
        <taxon>Propionibacteriales</taxon>
        <taxon>Nocardioidaceae</taxon>
        <taxon>Nocardioides</taxon>
    </lineage>
</organism>
<accession>A0A7W5A621</accession>
<dbReference type="EMBL" id="JACHXG010000006">
    <property type="protein sequence ID" value="MBB3090080.1"/>
    <property type="molecule type" value="Genomic_DNA"/>
</dbReference>
<reference evidence="5 6" key="1">
    <citation type="submission" date="2020-08" db="EMBL/GenBank/DDBJ databases">
        <title>Genomic Encyclopedia of Type Strains, Phase III (KMG-III): the genomes of soil and plant-associated and newly described type strains.</title>
        <authorList>
            <person name="Whitman W."/>
        </authorList>
    </citation>
    <scope>NUCLEOTIDE SEQUENCE [LARGE SCALE GENOMIC DNA]</scope>
    <source>
        <strain evidence="5 6">CECT 3302</strain>
    </source>
</reference>
<keyword evidence="2" id="KW-0472">Membrane</keyword>
<protein>
    <submittedName>
        <fullName evidence="5">Peptidoglycan/LPS O-acetylase OafA/YrhL</fullName>
    </submittedName>
</protein>
<dbReference type="GO" id="GO:0016020">
    <property type="term" value="C:membrane"/>
    <property type="evidence" value="ECO:0007669"/>
    <property type="project" value="TreeGrafter"/>
</dbReference>
<feature type="region of interest" description="Disordered" evidence="1">
    <location>
        <begin position="1"/>
        <end position="23"/>
    </location>
</feature>
<dbReference type="Pfam" id="PF01757">
    <property type="entry name" value="Acyl_transf_3"/>
    <property type="match status" value="1"/>
</dbReference>
<evidence type="ECO:0000259" key="4">
    <source>
        <dbReference type="Pfam" id="PF19040"/>
    </source>
</evidence>
<dbReference type="Proteomes" id="UP000577707">
    <property type="component" value="Unassembled WGS sequence"/>
</dbReference>
<dbReference type="InterPro" id="IPR043968">
    <property type="entry name" value="SGNH"/>
</dbReference>
<dbReference type="PANTHER" id="PTHR23028:SF53">
    <property type="entry name" value="ACYL_TRANSF_3 DOMAIN-CONTAINING PROTEIN"/>
    <property type="match status" value="1"/>
</dbReference>
<keyword evidence="6" id="KW-1185">Reference proteome</keyword>
<dbReference type="PANTHER" id="PTHR23028">
    <property type="entry name" value="ACETYLTRANSFERASE"/>
    <property type="match status" value="1"/>
</dbReference>
<sequence length="706" mass="75958">MTAPTVSPSPAATTPQPISATDAAPASRQVRADIQAMRALAVLLVVGYHFWPKRLTGGYVGVDVFFVISGFLITTHLLQHQPRTLRDLGVFWGRRIRRLLPAALLVLAASLLATWLIAPATLWHDTATQAVASAFYVQNWSLAAEAVDYMAADNVPTAVQHYWSLSVEEQFYLVWPVMILLAGAFVRRRGGRVLPGVACVIVAVTVASFACSALLTSTNDAAYFLSWTRFWELGVGGIAALVVLGLPGSGSGGSGRTLRALLTWVGLAGILYAAFVFDDATVFPGTAALLPVTATALVILAAAGPGFGSPHRLLSLGPVQWIGDISYSVYLWHWPFVVLVPYALGHPAAWPVKIAAVAVVVALAWATKVLVEDRLRGSRPLGVPLRRSFVFALGGALVIAALGGGLEWRTQEASRGPSAAVGDPCFGAQVLVDPACGAVHGDELFTTPAFAAKDASPAGEDGCMVSGSYVDREVCTYGVRSGQVLDIALVGNSHADMWLPALADLAEKNGWRISTYLIENCYTVDRRIDFEDKRTRNCFEWNRWAIAEARDGDYDLIITGNRSLQPLLNVPEPKMEQAVTDAYERVLRSWSEAGRPVLVVQDAPRSGYEGDPTDPECAALHEDDLAACDAPLAERAVTVEQADAARRLDDERVEVFDPTPYVCPQDVCRVVVGGVIVHYDLHHLSGTFVRSLALQLEDAIDRVVEG</sequence>
<comment type="caution">
    <text evidence="5">The sequence shown here is derived from an EMBL/GenBank/DDBJ whole genome shotgun (WGS) entry which is preliminary data.</text>
</comment>
<feature type="transmembrane region" description="Helical" evidence="2">
    <location>
        <begin position="258"/>
        <end position="277"/>
    </location>
</feature>
<evidence type="ECO:0000256" key="2">
    <source>
        <dbReference type="SAM" id="Phobius"/>
    </source>
</evidence>
<dbReference type="Pfam" id="PF19040">
    <property type="entry name" value="SGNH"/>
    <property type="match status" value="1"/>
</dbReference>
<evidence type="ECO:0000313" key="5">
    <source>
        <dbReference type="EMBL" id="MBB3090080.1"/>
    </source>
</evidence>
<feature type="transmembrane region" description="Helical" evidence="2">
    <location>
        <begin position="350"/>
        <end position="367"/>
    </location>
</feature>
<feature type="transmembrane region" description="Helical" evidence="2">
    <location>
        <begin position="170"/>
        <end position="186"/>
    </location>
</feature>
<feature type="compositionally biased region" description="Low complexity" evidence="1">
    <location>
        <begin position="1"/>
        <end position="21"/>
    </location>
</feature>
<feature type="transmembrane region" description="Helical" evidence="2">
    <location>
        <begin position="325"/>
        <end position="344"/>
    </location>
</feature>
<name>A0A7W5A621_9ACTN</name>
<proteinExistence type="predicted"/>
<feature type="transmembrane region" description="Helical" evidence="2">
    <location>
        <begin position="283"/>
        <end position="304"/>
    </location>
</feature>
<feature type="transmembrane region" description="Helical" evidence="2">
    <location>
        <begin position="193"/>
        <end position="215"/>
    </location>
</feature>
<evidence type="ECO:0000313" key="6">
    <source>
        <dbReference type="Proteomes" id="UP000577707"/>
    </source>
</evidence>
<evidence type="ECO:0000259" key="3">
    <source>
        <dbReference type="Pfam" id="PF01757"/>
    </source>
</evidence>
<dbReference type="GO" id="GO:0009103">
    <property type="term" value="P:lipopolysaccharide biosynthetic process"/>
    <property type="evidence" value="ECO:0007669"/>
    <property type="project" value="TreeGrafter"/>
</dbReference>
<feature type="domain" description="Acyltransferase 3" evidence="3">
    <location>
        <begin position="32"/>
        <end position="366"/>
    </location>
</feature>
<dbReference type="GO" id="GO:0016747">
    <property type="term" value="F:acyltransferase activity, transferring groups other than amino-acyl groups"/>
    <property type="evidence" value="ECO:0007669"/>
    <property type="project" value="InterPro"/>
</dbReference>
<dbReference type="RefSeq" id="WP_183546508.1">
    <property type="nucleotide sequence ID" value="NZ_BMQT01000006.1"/>
</dbReference>
<evidence type="ECO:0000256" key="1">
    <source>
        <dbReference type="SAM" id="MobiDB-lite"/>
    </source>
</evidence>